<dbReference type="PANTHER" id="PTHR34958">
    <property type="entry name" value="CONDITIONAL LOSS-OF-GROWTH 1"/>
    <property type="match status" value="1"/>
</dbReference>
<comment type="caution">
    <text evidence="2">The sequence shown here is derived from an EMBL/GenBank/DDBJ whole genome shotgun (WGS) entry which is preliminary data.</text>
</comment>
<protein>
    <submittedName>
        <fullName evidence="2">Uncharacterized protein</fullName>
    </submittedName>
</protein>
<dbReference type="EMBL" id="BPVZ01000005">
    <property type="protein sequence ID" value="GKU91905.1"/>
    <property type="molecule type" value="Genomic_DNA"/>
</dbReference>
<sequence>MTATYSPGSSRLQVVGSGLSRLRSSSVKKPPEPLRRAVADCLSSASASGPSSFHHGSSSTLLSEASRTLRVRNCLAELCGFYFVNSLVVH</sequence>
<feature type="region of interest" description="Disordered" evidence="1">
    <location>
        <begin position="1"/>
        <end position="33"/>
    </location>
</feature>
<organism evidence="2 3">
    <name type="scientific">Rubroshorea leprosula</name>
    <dbReference type="NCBI Taxonomy" id="152421"/>
    <lineage>
        <taxon>Eukaryota</taxon>
        <taxon>Viridiplantae</taxon>
        <taxon>Streptophyta</taxon>
        <taxon>Embryophyta</taxon>
        <taxon>Tracheophyta</taxon>
        <taxon>Spermatophyta</taxon>
        <taxon>Magnoliopsida</taxon>
        <taxon>eudicotyledons</taxon>
        <taxon>Gunneridae</taxon>
        <taxon>Pentapetalae</taxon>
        <taxon>rosids</taxon>
        <taxon>malvids</taxon>
        <taxon>Malvales</taxon>
        <taxon>Dipterocarpaceae</taxon>
        <taxon>Rubroshorea</taxon>
    </lineage>
</organism>
<accession>A0AAV5HYN5</accession>
<evidence type="ECO:0000256" key="1">
    <source>
        <dbReference type="SAM" id="MobiDB-lite"/>
    </source>
</evidence>
<dbReference type="Proteomes" id="UP001054252">
    <property type="component" value="Unassembled WGS sequence"/>
</dbReference>
<feature type="compositionally biased region" description="Low complexity" evidence="1">
    <location>
        <begin position="15"/>
        <end position="28"/>
    </location>
</feature>
<keyword evidence="3" id="KW-1185">Reference proteome</keyword>
<dbReference type="PANTHER" id="PTHR34958:SF1">
    <property type="entry name" value="ARMADILLO-LIKE HELICAL DOMAIN-CONTAINING PROTEIN"/>
    <property type="match status" value="1"/>
</dbReference>
<feature type="compositionally biased region" description="Polar residues" evidence="1">
    <location>
        <begin position="1"/>
        <end position="12"/>
    </location>
</feature>
<name>A0AAV5HYN5_9ROSI</name>
<dbReference type="AlphaFoldDB" id="A0AAV5HYN5"/>
<proteinExistence type="predicted"/>
<gene>
    <name evidence="2" type="ORF">SLEP1_g5713</name>
</gene>
<reference evidence="2 3" key="1">
    <citation type="journal article" date="2021" name="Commun. Biol.">
        <title>The genome of Shorea leprosula (Dipterocarpaceae) highlights the ecological relevance of drought in aseasonal tropical rainforests.</title>
        <authorList>
            <person name="Ng K.K.S."/>
            <person name="Kobayashi M.J."/>
            <person name="Fawcett J.A."/>
            <person name="Hatakeyama M."/>
            <person name="Paape T."/>
            <person name="Ng C.H."/>
            <person name="Ang C.C."/>
            <person name="Tnah L.H."/>
            <person name="Lee C.T."/>
            <person name="Nishiyama T."/>
            <person name="Sese J."/>
            <person name="O'Brien M.J."/>
            <person name="Copetti D."/>
            <person name="Mohd Noor M.I."/>
            <person name="Ong R.C."/>
            <person name="Putra M."/>
            <person name="Sireger I.Z."/>
            <person name="Indrioko S."/>
            <person name="Kosugi Y."/>
            <person name="Izuno A."/>
            <person name="Isagi Y."/>
            <person name="Lee S.L."/>
            <person name="Shimizu K.K."/>
        </authorList>
    </citation>
    <scope>NUCLEOTIDE SEQUENCE [LARGE SCALE GENOMIC DNA]</scope>
    <source>
        <strain evidence="2">214</strain>
    </source>
</reference>
<evidence type="ECO:0000313" key="2">
    <source>
        <dbReference type="EMBL" id="GKU91905.1"/>
    </source>
</evidence>
<evidence type="ECO:0000313" key="3">
    <source>
        <dbReference type="Proteomes" id="UP001054252"/>
    </source>
</evidence>